<accession>A0ACC6FQN6</accession>
<evidence type="ECO:0000313" key="2">
    <source>
        <dbReference type="Proteomes" id="UP001173802"/>
    </source>
</evidence>
<comment type="caution">
    <text evidence="1">The sequence shown here is derived from an EMBL/GenBank/DDBJ whole genome shotgun (WGS) entry which is preliminary data.</text>
</comment>
<name>A0ACC6FQN6_9HELI</name>
<dbReference type="EMBL" id="JANURN010000002">
    <property type="protein sequence ID" value="MDL0081573.1"/>
    <property type="molecule type" value="Genomic_DNA"/>
</dbReference>
<gene>
    <name evidence="1" type="ORF">NYG90_02580</name>
</gene>
<dbReference type="Proteomes" id="UP001173802">
    <property type="component" value="Unassembled WGS sequence"/>
</dbReference>
<reference evidence="1 2" key="1">
    <citation type="journal article" date="2023" name="Microorganisms">
        <title>Isolation and Genomic Characteristics of Cat-Borne Campylobacter felis sp. nov. and Sheep-Borne Campylobacter ovis sp. nov.</title>
        <authorList>
            <person name="Wang H."/>
            <person name="Li Y."/>
            <person name="Gu Y."/>
            <person name="Zhou G."/>
            <person name="Chen X."/>
            <person name="Zhang X."/>
            <person name="Shao Z."/>
            <person name="Zhang J."/>
            <person name="Zhang M."/>
        </authorList>
    </citation>
    <scope>NUCLEOTIDE SEQUENCE [LARGE SCALE GENOMIC DNA]</scope>
    <source>
        <strain evidence="1 2">XJK30-2</strain>
    </source>
</reference>
<protein>
    <submittedName>
        <fullName evidence="1">Uncharacterized protein</fullName>
    </submittedName>
</protein>
<sequence>MKWHYKTCTAAPLSLRDSALVESWQSTESTNHIKGANNEPNTA</sequence>
<proteinExistence type="predicted"/>
<keyword evidence="2" id="KW-1185">Reference proteome</keyword>
<organism evidence="1 2">
    <name type="scientific">Helicobacter zhangjianzhongii</name>
    <dbReference type="NCBI Taxonomy" id="2974574"/>
    <lineage>
        <taxon>Bacteria</taxon>
        <taxon>Pseudomonadati</taxon>
        <taxon>Campylobacterota</taxon>
        <taxon>Epsilonproteobacteria</taxon>
        <taxon>Campylobacterales</taxon>
        <taxon>Helicobacteraceae</taxon>
        <taxon>Helicobacter</taxon>
    </lineage>
</organism>
<evidence type="ECO:0000313" key="1">
    <source>
        <dbReference type="EMBL" id="MDL0081573.1"/>
    </source>
</evidence>